<dbReference type="Gene3D" id="3.40.1350.10">
    <property type="match status" value="1"/>
</dbReference>
<comment type="caution">
    <text evidence="3">The sequence shown here is derived from an EMBL/GenBank/DDBJ whole genome shotgun (WGS) entry which is preliminary data.</text>
</comment>
<dbReference type="GO" id="GO:0003676">
    <property type="term" value="F:nucleic acid binding"/>
    <property type="evidence" value="ECO:0007669"/>
    <property type="project" value="InterPro"/>
</dbReference>
<dbReference type="NCBIfam" id="TIGR00252">
    <property type="entry name" value="YraN family protein"/>
    <property type="match status" value="1"/>
</dbReference>
<comment type="similarity">
    <text evidence="1 2">Belongs to the UPF0102 family.</text>
</comment>
<dbReference type="Pfam" id="PF02021">
    <property type="entry name" value="UPF0102"/>
    <property type="match status" value="1"/>
</dbReference>
<dbReference type="HAMAP" id="MF_00048">
    <property type="entry name" value="UPF0102"/>
    <property type="match status" value="1"/>
</dbReference>
<dbReference type="Proteomes" id="UP000094849">
    <property type="component" value="Unassembled WGS sequence"/>
</dbReference>
<evidence type="ECO:0000256" key="2">
    <source>
        <dbReference type="HAMAP-Rule" id="MF_00048"/>
    </source>
</evidence>
<dbReference type="EMBL" id="LVJZ01000003">
    <property type="protein sequence ID" value="ODB97031.1"/>
    <property type="molecule type" value="Genomic_DNA"/>
</dbReference>
<dbReference type="PANTHER" id="PTHR34039:SF1">
    <property type="entry name" value="UPF0102 PROTEIN YRAN"/>
    <property type="match status" value="1"/>
</dbReference>
<keyword evidence="4" id="KW-1185">Reference proteome</keyword>
<dbReference type="InterPro" id="IPR011856">
    <property type="entry name" value="tRNA_endonuc-like_dom_sf"/>
</dbReference>
<dbReference type="InterPro" id="IPR003509">
    <property type="entry name" value="UPF0102_YraN-like"/>
</dbReference>
<evidence type="ECO:0000313" key="3">
    <source>
        <dbReference type="EMBL" id="ODB97031.1"/>
    </source>
</evidence>
<dbReference type="RefSeq" id="WP_069004758.1">
    <property type="nucleotide sequence ID" value="NZ_LVJW01000003.1"/>
</dbReference>
<proteinExistence type="inferred from homology"/>
<dbReference type="PANTHER" id="PTHR34039">
    <property type="entry name" value="UPF0102 PROTEIN YRAN"/>
    <property type="match status" value="1"/>
</dbReference>
<dbReference type="NCBIfam" id="NF009150">
    <property type="entry name" value="PRK12497.1-3"/>
    <property type="match status" value="1"/>
</dbReference>
<protein>
    <recommendedName>
        <fullName evidence="2">UPF0102 protein A3196_09785</fullName>
    </recommendedName>
</protein>
<organism evidence="3 4">
    <name type="scientific">Candidatus Thiodiazotropha endoloripes</name>
    <dbReference type="NCBI Taxonomy" id="1818881"/>
    <lineage>
        <taxon>Bacteria</taxon>
        <taxon>Pseudomonadati</taxon>
        <taxon>Pseudomonadota</taxon>
        <taxon>Gammaproteobacteria</taxon>
        <taxon>Chromatiales</taxon>
        <taxon>Sedimenticolaceae</taxon>
        <taxon>Candidatus Thiodiazotropha</taxon>
    </lineage>
</organism>
<name>A0A1E2UQR1_9GAMM</name>
<dbReference type="OrthoDB" id="9794876at2"/>
<evidence type="ECO:0000313" key="4">
    <source>
        <dbReference type="Proteomes" id="UP000094849"/>
    </source>
</evidence>
<evidence type="ECO:0000256" key="1">
    <source>
        <dbReference type="ARBA" id="ARBA00006738"/>
    </source>
</evidence>
<dbReference type="SUPFAM" id="SSF52980">
    <property type="entry name" value="Restriction endonuclease-like"/>
    <property type="match status" value="1"/>
</dbReference>
<dbReference type="STRING" id="1818881.A3196_09785"/>
<dbReference type="InterPro" id="IPR011335">
    <property type="entry name" value="Restrct_endonuc-II-like"/>
</dbReference>
<gene>
    <name evidence="3" type="ORF">A3196_09785</name>
</gene>
<dbReference type="AlphaFoldDB" id="A0A1E2UQR1"/>
<sequence length="118" mass="13502">MKADHLQQGEAAEQLAVDYLSRRGLNLVTRNFRCKVGEIDLIMREKRTLVFVEVRYRQTDDYGSALESITPSKQRKLLAAANLYLQKNRIDQACRFDVVAINGSANNRTTWIKDAIQS</sequence>
<dbReference type="CDD" id="cd20736">
    <property type="entry name" value="PoNe_Nuclease"/>
    <property type="match status" value="1"/>
</dbReference>
<accession>A0A1E2UQR1</accession>
<reference evidence="3 4" key="1">
    <citation type="submission" date="2016-03" db="EMBL/GenBank/DDBJ databases">
        <title>Chemosynthetic sulphur-oxidizing symbionts of marine invertebrate animals are capable of nitrogen fixation.</title>
        <authorList>
            <person name="Petersen J.M."/>
            <person name="Kemper A."/>
            <person name="Gruber-Vodicka H."/>
            <person name="Cardini U."/>
            <person name="Geest Mvander."/>
            <person name="Kleiner M."/>
            <person name="Bulgheresi S."/>
            <person name="Fussmann M."/>
            <person name="Herbold C."/>
            <person name="Seah B.K.B."/>
            <person name="Antony C.Paul."/>
            <person name="Liu D."/>
            <person name="Belitz A."/>
            <person name="Weber M."/>
        </authorList>
    </citation>
    <scope>NUCLEOTIDE SEQUENCE [LARGE SCALE GENOMIC DNA]</scope>
    <source>
        <strain evidence="3">G_D</strain>
    </source>
</reference>